<dbReference type="GO" id="GO:0055052">
    <property type="term" value="C:ATP-binding cassette (ABC) transporter complex, substrate-binding subunit-containing"/>
    <property type="evidence" value="ECO:0007669"/>
    <property type="project" value="TreeGrafter"/>
</dbReference>
<feature type="domain" description="ABC transporter" evidence="9">
    <location>
        <begin position="16"/>
        <end position="256"/>
    </location>
</feature>
<dbReference type="InterPro" id="IPR017871">
    <property type="entry name" value="ABC_transporter-like_CS"/>
</dbReference>
<dbReference type="Pfam" id="PF00005">
    <property type="entry name" value="ABC_tran"/>
    <property type="match status" value="1"/>
</dbReference>
<comment type="similarity">
    <text evidence="2">Belongs to the ABC transporter superfamily.</text>
</comment>
<comment type="subcellular location">
    <subcellularLocation>
        <location evidence="1">Cell inner membrane</location>
        <topology evidence="1">Peripheral membrane protein</topology>
    </subcellularLocation>
</comment>
<comment type="caution">
    <text evidence="10">The sequence shown here is derived from an EMBL/GenBank/DDBJ whole genome shotgun (WGS) entry which is preliminary data.</text>
</comment>
<evidence type="ECO:0000259" key="9">
    <source>
        <dbReference type="PROSITE" id="PS50893"/>
    </source>
</evidence>
<dbReference type="Proteomes" id="UP000532373">
    <property type="component" value="Unassembled WGS sequence"/>
</dbReference>
<evidence type="ECO:0000256" key="6">
    <source>
        <dbReference type="ARBA" id="ARBA00022840"/>
    </source>
</evidence>
<dbReference type="GO" id="GO:0005524">
    <property type="term" value="F:ATP binding"/>
    <property type="evidence" value="ECO:0007669"/>
    <property type="project" value="UniProtKB-KW"/>
</dbReference>
<dbReference type="SMART" id="SM00382">
    <property type="entry name" value="AAA"/>
    <property type="match status" value="1"/>
</dbReference>
<dbReference type="SUPFAM" id="SSF52540">
    <property type="entry name" value="P-loop containing nucleoside triphosphate hydrolases"/>
    <property type="match status" value="1"/>
</dbReference>
<proteinExistence type="inferred from homology"/>
<dbReference type="RefSeq" id="WP_067956372.1">
    <property type="nucleotide sequence ID" value="NZ_JACHGI010000002.1"/>
</dbReference>
<evidence type="ECO:0000256" key="8">
    <source>
        <dbReference type="ARBA" id="ARBA00023136"/>
    </source>
</evidence>
<dbReference type="GO" id="GO:0016887">
    <property type="term" value="F:ATP hydrolysis activity"/>
    <property type="evidence" value="ECO:0007669"/>
    <property type="project" value="InterPro"/>
</dbReference>
<dbReference type="InterPro" id="IPR027417">
    <property type="entry name" value="P-loop_NTPase"/>
</dbReference>
<evidence type="ECO:0000256" key="3">
    <source>
        <dbReference type="ARBA" id="ARBA00022448"/>
    </source>
</evidence>
<dbReference type="Pfam" id="PF08402">
    <property type="entry name" value="TOBE_2"/>
    <property type="match status" value="1"/>
</dbReference>
<gene>
    <name evidence="10" type="ORF">HNQ96_001483</name>
</gene>
<name>A0A8E2BDA9_9HYPH</name>
<dbReference type="GO" id="GO:0015408">
    <property type="term" value="F:ABC-type ferric iron transporter activity"/>
    <property type="evidence" value="ECO:0007669"/>
    <property type="project" value="InterPro"/>
</dbReference>
<protein>
    <submittedName>
        <fullName evidence="10">Iron(III) transport system ATP-binding protein</fullName>
    </submittedName>
</protein>
<dbReference type="InterPro" id="IPR008995">
    <property type="entry name" value="Mo/tungstate-bd_C_term_dom"/>
</dbReference>
<organism evidence="10 11">
    <name type="scientific">Aminobacter carboxidus</name>
    <dbReference type="NCBI Taxonomy" id="376165"/>
    <lineage>
        <taxon>Bacteria</taxon>
        <taxon>Pseudomonadati</taxon>
        <taxon>Pseudomonadota</taxon>
        <taxon>Alphaproteobacteria</taxon>
        <taxon>Hyphomicrobiales</taxon>
        <taxon>Phyllobacteriaceae</taxon>
        <taxon>Aminobacter</taxon>
    </lineage>
</organism>
<dbReference type="Gene3D" id="3.40.50.300">
    <property type="entry name" value="P-loop containing nucleotide triphosphate hydrolases"/>
    <property type="match status" value="1"/>
</dbReference>
<evidence type="ECO:0000256" key="7">
    <source>
        <dbReference type="ARBA" id="ARBA00022967"/>
    </source>
</evidence>
<evidence type="ECO:0000313" key="10">
    <source>
        <dbReference type="EMBL" id="MBB6465625.1"/>
    </source>
</evidence>
<evidence type="ECO:0000256" key="5">
    <source>
        <dbReference type="ARBA" id="ARBA00022741"/>
    </source>
</evidence>
<evidence type="ECO:0000256" key="2">
    <source>
        <dbReference type="ARBA" id="ARBA00005417"/>
    </source>
</evidence>
<dbReference type="AlphaFoldDB" id="A0A8E2BDA9"/>
<dbReference type="InterPro" id="IPR015853">
    <property type="entry name" value="ABC_transpr_FbpC"/>
</dbReference>
<dbReference type="SUPFAM" id="SSF50331">
    <property type="entry name" value="MOP-like"/>
    <property type="match status" value="1"/>
</dbReference>
<evidence type="ECO:0000256" key="4">
    <source>
        <dbReference type="ARBA" id="ARBA00022475"/>
    </source>
</evidence>
<dbReference type="CDD" id="cd03259">
    <property type="entry name" value="ABC_Carb_Solutes_like"/>
    <property type="match status" value="1"/>
</dbReference>
<dbReference type="EMBL" id="JACHGI010000002">
    <property type="protein sequence ID" value="MBB6465625.1"/>
    <property type="molecule type" value="Genomic_DNA"/>
</dbReference>
<evidence type="ECO:0000256" key="1">
    <source>
        <dbReference type="ARBA" id="ARBA00004417"/>
    </source>
</evidence>
<dbReference type="PANTHER" id="PTHR43875:SF15">
    <property type="entry name" value="TREHALOSE IMPORT ATP-BINDING PROTEIN SUGC"/>
    <property type="match status" value="1"/>
</dbReference>
<dbReference type="InterPro" id="IPR047641">
    <property type="entry name" value="ABC_transpr_MalK/UgpC-like"/>
</dbReference>
<evidence type="ECO:0000313" key="11">
    <source>
        <dbReference type="Proteomes" id="UP000532373"/>
    </source>
</evidence>
<keyword evidence="4" id="KW-1003">Cell membrane</keyword>
<dbReference type="InterPro" id="IPR003439">
    <property type="entry name" value="ABC_transporter-like_ATP-bd"/>
</dbReference>
<dbReference type="Gene3D" id="2.40.50.100">
    <property type="match status" value="1"/>
</dbReference>
<dbReference type="PANTHER" id="PTHR43875">
    <property type="entry name" value="MALTODEXTRIN IMPORT ATP-BINDING PROTEIN MSMX"/>
    <property type="match status" value="1"/>
</dbReference>
<dbReference type="InterPro" id="IPR013611">
    <property type="entry name" value="Transp-assoc_OB_typ2"/>
</dbReference>
<keyword evidence="6 10" id="KW-0067">ATP-binding</keyword>
<dbReference type="FunFam" id="3.40.50.300:FF:000042">
    <property type="entry name" value="Maltose/maltodextrin ABC transporter, ATP-binding protein"/>
    <property type="match status" value="1"/>
</dbReference>
<sequence length="376" mass="41097">MNVIDTTLRGETRARIQGRGLSKKYVTKNGITHALNDVSIDIHPGEMVVLLGPSGCGKTTLLRSIAGLEQPQDGEISINGDIVYSAARRHWVPPELRGVSMVFQSYALWPHMSVIENISFPLRSRRVEKARAHKRAGEVMEAVGLSGMGDRLPSQLSGGQQQRVALARAIAAESHVVLFDEPLSNVDAKVRDQIRREIVSLQRQLGFAGLYVTHDQLEAGALADTLVVMDHGKVVQIGPPSKVYDAPNNRYVANFMGPSNETKGKVVEAKDLVTANTPWGVVSGTLRSGKVSAGDMVEVMLRPESCRLSREPVDRPNAWQCTIERQTFMGAFVELQLDVAGPEGAFQLFALAPKYSFSEGESAWIKVAPQAMWVFA</sequence>
<dbReference type="PROSITE" id="PS50893">
    <property type="entry name" value="ABC_TRANSPORTER_2"/>
    <property type="match status" value="1"/>
</dbReference>
<dbReference type="PROSITE" id="PS00211">
    <property type="entry name" value="ABC_TRANSPORTER_1"/>
    <property type="match status" value="1"/>
</dbReference>
<keyword evidence="3" id="KW-0813">Transport</keyword>
<dbReference type="InterPro" id="IPR003593">
    <property type="entry name" value="AAA+_ATPase"/>
</dbReference>
<keyword evidence="7" id="KW-1278">Translocase</keyword>
<keyword evidence="8" id="KW-0472">Membrane</keyword>
<reference evidence="10 11" key="1">
    <citation type="submission" date="2020-08" db="EMBL/GenBank/DDBJ databases">
        <title>Genomic Encyclopedia of Type Strains, Phase IV (KMG-IV): sequencing the most valuable type-strain genomes for metagenomic binning, comparative biology and taxonomic classification.</title>
        <authorList>
            <person name="Goeker M."/>
        </authorList>
    </citation>
    <scope>NUCLEOTIDE SEQUENCE [LARGE SCALE GENOMIC DNA]</scope>
    <source>
        <strain evidence="10 11">DSM 17454</strain>
    </source>
</reference>
<accession>A0A8E2BDA9</accession>
<keyword evidence="5" id="KW-0547">Nucleotide-binding</keyword>